<comment type="caution">
    <text evidence="1">The sequence shown here is derived from an EMBL/GenBank/DDBJ whole genome shotgun (WGS) entry which is preliminary data.</text>
</comment>
<accession>X1TCX3</accession>
<dbReference type="AlphaFoldDB" id="X1TCX3"/>
<gene>
    <name evidence="1" type="ORF">S12H4_53450</name>
</gene>
<feature type="non-terminal residue" evidence="1">
    <location>
        <position position="1"/>
    </location>
</feature>
<organism evidence="1">
    <name type="scientific">marine sediment metagenome</name>
    <dbReference type="NCBI Taxonomy" id="412755"/>
    <lineage>
        <taxon>unclassified sequences</taxon>
        <taxon>metagenomes</taxon>
        <taxon>ecological metagenomes</taxon>
    </lineage>
</organism>
<reference evidence="1" key="1">
    <citation type="journal article" date="2014" name="Front. Microbiol.">
        <title>High frequency of phylogenetically diverse reductive dehalogenase-homologous genes in deep subseafloor sedimentary metagenomes.</title>
        <authorList>
            <person name="Kawai M."/>
            <person name="Futagami T."/>
            <person name="Toyoda A."/>
            <person name="Takaki Y."/>
            <person name="Nishi S."/>
            <person name="Hori S."/>
            <person name="Arai W."/>
            <person name="Tsubouchi T."/>
            <person name="Morono Y."/>
            <person name="Uchiyama I."/>
            <person name="Ito T."/>
            <person name="Fujiyama A."/>
            <person name="Inagaki F."/>
            <person name="Takami H."/>
        </authorList>
    </citation>
    <scope>NUCLEOTIDE SEQUENCE</scope>
    <source>
        <strain evidence="1">Expedition CK06-06</strain>
    </source>
</reference>
<name>X1TCX3_9ZZZZ</name>
<sequence>HWLSENFGLHVGLGWAFEAKTFGTSAGVKFGF</sequence>
<proteinExistence type="predicted"/>
<dbReference type="EMBL" id="BARW01034026">
    <property type="protein sequence ID" value="GAJ03099.1"/>
    <property type="molecule type" value="Genomic_DNA"/>
</dbReference>
<protein>
    <submittedName>
        <fullName evidence="1">Uncharacterized protein</fullName>
    </submittedName>
</protein>
<evidence type="ECO:0000313" key="1">
    <source>
        <dbReference type="EMBL" id="GAJ03099.1"/>
    </source>
</evidence>